<dbReference type="EMBL" id="CP098747">
    <property type="protein sequence ID" value="USG59948.1"/>
    <property type="molecule type" value="Genomic_DNA"/>
</dbReference>
<gene>
    <name evidence="2" type="ORF">NBZ79_12250</name>
</gene>
<proteinExistence type="predicted"/>
<name>A0ABY4W1I0_9PROT</name>
<accession>A0ABY4W1I0</accession>
<evidence type="ECO:0000313" key="3">
    <source>
        <dbReference type="Proteomes" id="UP001056291"/>
    </source>
</evidence>
<organism evidence="2 3">
    <name type="scientific">Sneathiella marina</name>
    <dbReference type="NCBI Taxonomy" id="2950108"/>
    <lineage>
        <taxon>Bacteria</taxon>
        <taxon>Pseudomonadati</taxon>
        <taxon>Pseudomonadota</taxon>
        <taxon>Alphaproteobacteria</taxon>
        <taxon>Sneathiellales</taxon>
        <taxon>Sneathiellaceae</taxon>
        <taxon>Sneathiella</taxon>
    </lineage>
</organism>
<keyword evidence="1" id="KW-0732">Signal</keyword>
<feature type="signal peptide" evidence="1">
    <location>
        <begin position="1"/>
        <end position="27"/>
    </location>
</feature>
<evidence type="ECO:0000313" key="2">
    <source>
        <dbReference type="EMBL" id="USG59948.1"/>
    </source>
</evidence>
<dbReference type="RefSeq" id="WP_251932718.1">
    <property type="nucleotide sequence ID" value="NZ_CP098747.1"/>
</dbReference>
<reference evidence="2" key="1">
    <citation type="submission" date="2022-06" db="EMBL/GenBank/DDBJ databases">
        <title>Sneathiella actinostolidae sp. nov., isolated from a sea anemonein the Western Pacific Ocean.</title>
        <authorList>
            <person name="Wei M.J."/>
        </authorList>
    </citation>
    <scope>NUCLEOTIDE SEQUENCE</scope>
    <source>
        <strain evidence="2">PHK-P5</strain>
    </source>
</reference>
<evidence type="ECO:0000256" key="1">
    <source>
        <dbReference type="SAM" id="SignalP"/>
    </source>
</evidence>
<evidence type="ECO:0008006" key="4">
    <source>
        <dbReference type="Google" id="ProtNLM"/>
    </source>
</evidence>
<keyword evidence="3" id="KW-1185">Reference proteome</keyword>
<dbReference type="Proteomes" id="UP001056291">
    <property type="component" value="Chromosome"/>
</dbReference>
<protein>
    <recommendedName>
        <fullName evidence="4">Lysozyme inhibitor LprI N-terminal domain-containing protein</fullName>
    </recommendedName>
</protein>
<feature type="chain" id="PRO_5046958166" description="Lysozyme inhibitor LprI N-terminal domain-containing protein" evidence="1">
    <location>
        <begin position="28"/>
        <end position="272"/>
    </location>
</feature>
<sequence>MKSQTSRARLSRSTALALLATPLFAFASAAAPQIMAVASTDLDIPVTCEGGECSVELSSICLQEHRGSPYPGTAYYVHGDNNFQLTGVTDAGQEIKLSSIDLKVEAARGHNAVKVAFNETALRKYGPMSVKISVPKDMSIVPLPIANDVNPQTEADIELATGPLRQLASSIVDDDVQKRDAAELLNQTINRLPWRGRATDGERLAAEAEYREILATAPFSQRAKANADAVMKECATRTYAGSLTLRQCLGSWHDRLIGKLNTKYWSQLKSGS</sequence>